<dbReference type="AlphaFoldDB" id="A0A0N4U8W8"/>
<evidence type="ECO:0000313" key="3">
    <source>
        <dbReference type="Proteomes" id="UP000038040"/>
    </source>
</evidence>
<proteinExistence type="predicted"/>
<gene>
    <name evidence="2" type="ORF">DME_LOCUS7511</name>
</gene>
<dbReference type="EMBL" id="UYYG01001161">
    <property type="protein sequence ID" value="VDN57538.1"/>
    <property type="molecule type" value="Genomic_DNA"/>
</dbReference>
<dbReference type="Proteomes" id="UP000038040">
    <property type="component" value="Unplaced"/>
</dbReference>
<keyword evidence="4" id="KW-1185">Reference proteome</keyword>
<evidence type="ECO:0000313" key="2">
    <source>
        <dbReference type="EMBL" id="VDN57538.1"/>
    </source>
</evidence>
<reference evidence="2 4" key="2">
    <citation type="submission" date="2018-11" db="EMBL/GenBank/DDBJ databases">
        <authorList>
            <consortium name="Pathogen Informatics"/>
        </authorList>
    </citation>
    <scope>NUCLEOTIDE SEQUENCE [LARGE SCALE GENOMIC DNA]</scope>
</reference>
<reference evidence="5" key="1">
    <citation type="submission" date="2017-02" db="UniProtKB">
        <authorList>
            <consortium name="WormBaseParasite"/>
        </authorList>
    </citation>
    <scope>IDENTIFICATION</scope>
</reference>
<name>A0A0N4U8W8_DRAME</name>
<evidence type="ECO:0000313" key="4">
    <source>
        <dbReference type="Proteomes" id="UP000274756"/>
    </source>
</evidence>
<feature type="region of interest" description="Disordered" evidence="1">
    <location>
        <begin position="56"/>
        <end position="84"/>
    </location>
</feature>
<organism evidence="3 5">
    <name type="scientific">Dracunculus medinensis</name>
    <name type="common">Guinea worm</name>
    <dbReference type="NCBI Taxonomy" id="318479"/>
    <lineage>
        <taxon>Eukaryota</taxon>
        <taxon>Metazoa</taxon>
        <taxon>Ecdysozoa</taxon>
        <taxon>Nematoda</taxon>
        <taxon>Chromadorea</taxon>
        <taxon>Rhabditida</taxon>
        <taxon>Spirurina</taxon>
        <taxon>Dracunculoidea</taxon>
        <taxon>Dracunculidae</taxon>
        <taxon>Dracunculus</taxon>
    </lineage>
</organism>
<evidence type="ECO:0000313" key="5">
    <source>
        <dbReference type="WBParaSite" id="DME_0000350601-mRNA-1"/>
    </source>
</evidence>
<dbReference type="WBParaSite" id="DME_0000350601-mRNA-1">
    <property type="protein sequence ID" value="DME_0000350601-mRNA-1"/>
    <property type="gene ID" value="DME_0000350601"/>
</dbReference>
<feature type="region of interest" description="Disordered" evidence="1">
    <location>
        <begin position="1"/>
        <end position="27"/>
    </location>
</feature>
<sequence length="84" mass="9225">MYKPKNDQAEEIPRQSKALHGSPSTDSDAVIMKSYQSLVKAELKSNTEVLIIATQGQATDPSKKGSITLDRTLDEGQHTLKNIK</sequence>
<feature type="compositionally biased region" description="Basic and acidic residues" evidence="1">
    <location>
        <begin position="1"/>
        <end position="14"/>
    </location>
</feature>
<protein>
    <submittedName>
        <fullName evidence="2 5">Uncharacterized protein</fullName>
    </submittedName>
</protein>
<evidence type="ECO:0000256" key="1">
    <source>
        <dbReference type="SAM" id="MobiDB-lite"/>
    </source>
</evidence>
<dbReference type="Proteomes" id="UP000274756">
    <property type="component" value="Unassembled WGS sequence"/>
</dbReference>
<accession>A0A0N4U8W8</accession>